<dbReference type="InterPro" id="IPR036291">
    <property type="entry name" value="NAD(P)-bd_dom_sf"/>
</dbReference>
<sequence>MQGKSAVITGSSRGIGRGIALALARRGCNVVINYFRHREEAEQTAAAAEALGVRALVVKAHVGKEEEMRALIEESVQALGSVDIFVGNAASGVLKPITEIDEKAWEWTVNINARSILVGVRAALPSMRSRGWGRILTITSIGSRRVFPEYGVVGVSKAAIEALTRYLAVELAPYNIIANCISPGVVITGALDFFPRKEEMIAYAQRHTPVGRLATPEDIGEVAAWLCTDAARMIVGQTIEVDGGYSLLAF</sequence>
<organism evidence="3">
    <name type="scientific">Caldilinea aerophila</name>
    <dbReference type="NCBI Taxonomy" id="133453"/>
    <lineage>
        <taxon>Bacteria</taxon>
        <taxon>Bacillati</taxon>
        <taxon>Chloroflexota</taxon>
        <taxon>Caldilineae</taxon>
        <taxon>Caldilineales</taxon>
        <taxon>Caldilineaceae</taxon>
        <taxon>Caldilinea</taxon>
    </lineage>
</organism>
<evidence type="ECO:0000256" key="1">
    <source>
        <dbReference type="ARBA" id="ARBA00006484"/>
    </source>
</evidence>
<dbReference type="SUPFAM" id="SSF51735">
    <property type="entry name" value="NAD(P)-binding Rossmann-fold domains"/>
    <property type="match status" value="1"/>
</dbReference>
<keyword evidence="2" id="KW-0560">Oxidoreductase</keyword>
<gene>
    <name evidence="3" type="ORF">ENQ20_07675</name>
</gene>
<dbReference type="InterPro" id="IPR002347">
    <property type="entry name" value="SDR_fam"/>
</dbReference>
<reference evidence="3" key="1">
    <citation type="journal article" date="2020" name="mSystems">
        <title>Genome- and Community-Level Interaction Insights into Carbon Utilization and Element Cycling Functions of Hydrothermarchaeota in Hydrothermal Sediment.</title>
        <authorList>
            <person name="Zhou Z."/>
            <person name="Liu Y."/>
            <person name="Xu W."/>
            <person name="Pan J."/>
            <person name="Luo Z.H."/>
            <person name="Li M."/>
        </authorList>
    </citation>
    <scope>NUCLEOTIDE SEQUENCE [LARGE SCALE GENOMIC DNA]</scope>
    <source>
        <strain evidence="3">SpSt-289</strain>
    </source>
</reference>
<evidence type="ECO:0000313" key="3">
    <source>
        <dbReference type="EMBL" id="HDX31359.1"/>
    </source>
</evidence>
<comment type="caution">
    <text evidence="3">The sequence shown here is derived from an EMBL/GenBank/DDBJ whole genome shotgun (WGS) entry which is preliminary data.</text>
</comment>
<dbReference type="AlphaFoldDB" id="A0A7C1FFE0"/>
<dbReference type="Pfam" id="PF13561">
    <property type="entry name" value="adh_short_C2"/>
    <property type="match status" value="1"/>
</dbReference>
<dbReference type="NCBIfam" id="NF005559">
    <property type="entry name" value="PRK07231.1"/>
    <property type="match status" value="1"/>
</dbReference>
<dbReference type="EMBL" id="DSMG01000083">
    <property type="protein sequence ID" value="HDX31359.1"/>
    <property type="molecule type" value="Genomic_DNA"/>
</dbReference>
<protein>
    <submittedName>
        <fullName evidence="3">SDR family oxidoreductase</fullName>
    </submittedName>
</protein>
<proteinExistence type="inferred from homology"/>
<accession>A0A7C1FFE0</accession>
<dbReference type="GO" id="GO:0016491">
    <property type="term" value="F:oxidoreductase activity"/>
    <property type="evidence" value="ECO:0007669"/>
    <property type="project" value="UniProtKB-KW"/>
</dbReference>
<dbReference type="PRINTS" id="PR00080">
    <property type="entry name" value="SDRFAMILY"/>
</dbReference>
<dbReference type="FunFam" id="3.40.50.720:FF:000084">
    <property type="entry name" value="Short-chain dehydrogenase reductase"/>
    <property type="match status" value="1"/>
</dbReference>
<dbReference type="PANTHER" id="PTHR43639:SF1">
    <property type="entry name" value="SHORT-CHAIN DEHYDROGENASE_REDUCTASE FAMILY PROTEIN"/>
    <property type="match status" value="1"/>
</dbReference>
<name>A0A7C1FFE0_9CHLR</name>
<evidence type="ECO:0000256" key="2">
    <source>
        <dbReference type="ARBA" id="ARBA00023002"/>
    </source>
</evidence>
<dbReference type="Gene3D" id="3.40.50.720">
    <property type="entry name" value="NAD(P)-binding Rossmann-like Domain"/>
    <property type="match status" value="1"/>
</dbReference>
<comment type="similarity">
    <text evidence="1">Belongs to the short-chain dehydrogenases/reductases (SDR) family.</text>
</comment>
<dbReference type="PANTHER" id="PTHR43639">
    <property type="entry name" value="OXIDOREDUCTASE, SHORT-CHAIN DEHYDROGENASE/REDUCTASE FAMILY (AFU_ORTHOLOGUE AFUA_5G02870)"/>
    <property type="match status" value="1"/>
</dbReference>
<dbReference type="PRINTS" id="PR00081">
    <property type="entry name" value="GDHRDH"/>
</dbReference>